<organism evidence="1 2">
    <name type="scientific">Halomonas dongshanensis</name>
    <dbReference type="NCBI Taxonomy" id="2890835"/>
    <lineage>
        <taxon>Bacteria</taxon>
        <taxon>Pseudomonadati</taxon>
        <taxon>Pseudomonadota</taxon>
        <taxon>Gammaproteobacteria</taxon>
        <taxon>Oceanospirillales</taxon>
        <taxon>Halomonadaceae</taxon>
        <taxon>Halomonas</taxon>
    </lineage>
</organism>
<accession>A0ABT2EKP0</accession>
<comment type="caution">
    <text evidence="1">The sequence shown here is derived from an EMBL/GenBank/DDBJ whole genome shotgun (WGS) entry which is preliminary data.</text>
</comment>
<name>A0ABT2EKP0_9GAMM</name>
<dbReference type="Proteomes" id="UP001165542">
    <property type="component" value="Unassembled WGS sequence"/>
</dbReference>
<gene>
    <name evidence="1" type="ORF">LLY24_17695</name>
</gene>
<evidence type="ECO:0000313" key="2">
    <source>
        <dbReference type="Proteomes" id="UP001165542"/>
    </source>
</evidence>
<protein>
    <submittedName>
        <fullName evidence="1">Uncharacterized protein</fullName>
    </submittedName>
</protein>
<evidence type="ECO:0000313" key="1">
    <source>
        <dbReference type="EMBL" id="MCS2611149.1"/>
    </source>
</evidence>
<proteinExistence type="predicted"/>
<sequence>MIRSLRKGQSSAEIWYEFGTDEIGIKEMEVELMDDHAVFRLNITPADSNQSDDAKNIFENHPKSISRIIIRDGQIRSKTSRFLKAYQDKILFIKLVIIHKTDFTFSVSLKPLDSDSLEFEVKV</sequence>
<dbReference type="RefSeq" id="WP_259037647.1">
    <property type="nucleotide sequence ID" value="NZ_JAJISC010000010.1"/>
</dbReference>
<dbReference type="EMBL" id="JAJISC010000010">
    <property type="protein sequence ID" value="MCS2611149.1"/>
    <property type="molecule type" value="Genomic_DNA"/>
</dbReference>
<keyword evidence="2" id="KW-1185">Reference proteome</keyword>
<reference evidence="1" key="1">
    <citation type="submission" date="2021-11" db="EMBL/GenBank/DDBJ databases">
        <title>Halomonas sp., isolated from a coastal aquaculture zone in Dongshan Bay.</title>
        <authorList>
            <person name="Lin W."/>
        </authorList>
    </citation>
    <scope>NUCLEOTIDE SEQUENCE</scope>
    <source>
        <strain evidence="1">Yzlin-01</strain>
    </source>
</reference>